<gene>
    <name evidence="3" type="ORF">CAE01nite_23250</name>
</gene>
<sequence length="171" mass="16547">MAPASVPAATAATPAARGQGRRRLLVSGAVLVAVGLAVSTAGSGPLADALGDALYAALVWVLLALVLPRWGAPAVTLTAITVCWGIELAQLTGLPAAATAAWAPARYVLGTTFTPSDLVAYAVGAVAAGVAARGRGVGTTQLGGAAPGGGRAVTPRPPTGGPGSGSRRGDY</sequence>
<keyword evidence="4" id="KW-1185">Reference proteome</keyword>
<dbReference type="InterPro" id="IPR021257">
    <property type="entry name" value="DUF2809"/>
</dbReference>
<evidence type="ECO:0000313" key="3">
    <source>
        <dbReference type="EMBL" id="GEO34600.1"/>
    </source>
</evidence>
<evidence type="ECO:0000256" key="2">
    <source>
        <dbReference type="SAM" id="Phobius"/>
    </source>
</evidence>
<evidence type="ECO:0008006" key="5">
    <source>
        <dbReference type="Google" id="ProtNLM"/>
    </source>
</evidence>
<name>A0A512DED9_9CELL</name>
<dbReference type="PROSITE" id="PS51318">
    <property type="entry name" value="TAT"/>
    <property type="match status" value="1"/>
</dbReference>
<accession>A0A512DED9</accession>
<organism evidence="3 4">
    <name type="scientific">Cellulomonas aerilata</name>
    <dbReference type="NCBI Taxonomy" id="515326"/>
    <lineage>
        <taxon>Bacteria</taxon>
        <taxon>Bacillati</taxon>
        <taxon>Actinomycetota</taxon>
        <taxon>Actinomycetes</taxon>
        <taxon>Micrococcales</taxon>
        <taxon>Cellulomonadaceae</taxon>
        <taxon>Cellulomonas</taxon>
    </lineage>
</organism>
<keyword evidence="2" id="KW-1133">Transmembrane helix</keyword>
<feature type="transmembrane region" description="Helical" evidence="2">
    <location>
        <begin position="24"/>
        <end position="47"/>
    </location>
</feature>
<keyword evidence="2" id="KW-0812">Transmembrane</keyword>
<feature type="region of interest" description="Disordered" evidence="1">
    <location>
        <begin position="141"/>
        <end position="171"/>
    </location>
</feature>
<dbReference type="AlphaFoldDB" id="A0A512DED9"/>
<feature type="compositionally biased region" description="Gly residues" evidence="1">
    <location>
        <begin position="161"/>
        <end position="171"/>
    </location>
</feature>
<reference evidence="3 4" key="1">
    <citation type="submission" date="2019-07" db="EMBL/GenBank/DDBJ databases">
        <title>Whole genome shotgun sequence of Cellulomonas aerilata NBRC 106308.</title>
        <authorList>
            <person name="Hosoyama A."/>
            <person name="Uohara A."/>
            <person name="Ohji S."/>
            <person name="Ichikawa N."/>
        </authorList>
    </citation>
    <scope>NUCLEOTIDE SEQUENCE [LARGE SCALE GENOMIC DNA]</scope>
    <source>
        <strain evidence="3 4">NBRC 106308</strain>
    </source>
</reference>
<dbReference type="Proteomes" id="UP000321181">
    <property type="component" value="Unassembled WGS sequence"/>
</dbReference>
<dbReference type="InterPro" id="IPR006311">
    <property type="entry name" value="TAT_signal"/>
</dbReference>
<evidence type="ECO:0000313" key="4">
    <source>
        <dbReference type="Proteomes" id="UP000321181"/>
    </source>
</evidence>
<protein>
    <recommendedName>
        <fullName evidence="5">DUF2809 domain-containing protein</fullName>
    </recommendedName>
</protein>
<dbReference type="EMBL" id="BJYY01000014">
    <property type="protein sequence ID" value="GEO34600.1"/>
    <property type="molecule type" value="Genomic_DNA"/>
</dbReference>
<keyword evidence="2" id="KW-0472">Membrane</keyword>
<dbReference type="Pfam" id="PF10990">
    <property type="entry name" value="DUF2809"/>
    <property type="match status" value="1"/>
</dbReference>
<evidence type="ECO:0000256" key="1">
    <source>
        <dbReference type="SAM" id="MobiDB-lite"/>
    </source>
</evidence>
<comment type="caution">
    <text evidence="3">The sequence shown here is derived from an EMBL/GenBank/DDBJ whole genome shotgun (WGS) entry which is preliminary data.</text>
</comment>
<feature type="transmembrane region" description="Helical" evidence="2">
    <location>
        <begin position="53"/>
        <end position="72"/>
    </location>
</feature>
<dbReference type="RefSeq" id="WP_186816562.1">
    <property type="nucleotide sequence ID" value="NZ_BAAARM010000004.1"/>
</dbReference>
<proteinExistence type="predicted"/>